<comment type="caution">
    <text evidence="3">The sequence shown here is derived from an EMBL/GenBank/DDBJ whole genome shotgun (WGS) entry which is preliminary data.</text>
</comment>
<feature type="transmembrane region" description="Helical" evidence="1">
    <location>
        <begin position="178"/>
        <end position="199"/>
    </location>
</feature>
<protein>
    <submittedName>
        <fullName evidence="3">SLATT domain-containing protein</fullName>
    </submittedName>
</protein>
<evidence type="ECO:0000313" key="3">
    <source>
        <dbReference type="EMBL" id="MCQ8240533.1"/>
    </source>
</evidence>
<dbReference type="Pfam" id="PF18160">
    <property type="entry name" value="SLATT_5"/>
    <property type="match status" value="1"/>
</dbReference>
<accession>A0ABT1VW21</accession>
<dbReference type="InterPro" id="IPR041115">
    <property type="entry name" value="SLATT_5"/>
</dbReference>
<feature type="domain" description="SMODS and SLOG-associating 2TM effector" evidence="2">
    <location>
        <begin position="5"/>
        <end position="156"/>
    </location>
</feature>
<feature type="transmembrane region" description="Helical" evidence="1">
    <location>
        <begin position="63"/>
        <end position="83"/>
    </location>
</feature>
<proteinExistence type="predicted"/>
<dbReference type="RefSeq" id="WP_422919282.1">
    <property type="nucleotide sequence ID" value="NZ_JAMZEJ010000004.1"/>
</dbReference>
<organism evidence="3 4">
    <name type="scientific">Rhizosaccharibacter radicis</name>
    <dbReference type="NCBI Taxonomy" id="2782605"/>
    <lineage>
        <taxon>Bacteria</taxon>
        <taxon>Pseudomonadati</taxon>
        <taxon>Pseudomonadota</taxon>
        <taxon>Alphaproteobacteria</taxon>
        <taxon>Acetobacterales</taxon>
        <taxon>Acetobacteraceae</taxon>
        <taxon>Rhizosaccharibacter</taxon>
    </lineage>
</organism>
<keyword evidence="1" id="KW-1133">Transmembrane helix</keyword>
<keyword evidence="1" id="KW-0812">Transmembrane</keyword>
<gene>
    <name evidence="3" type="ORF">NFI88_06700</name>
</gene>
<feature type="transmembrane region" description="Helical" evidence="1">
    <location>
        <begin position="35"/>
        <end position="56"/>
    </location>
</feature>
<reference evidence="3 4" key="1">
    <citation type="submission" date="2022-06" db="EMBL/GenBank/DDBJ databases">
        <title>Rhizosaccharibacter gen. nov. sp. nov. KSS12, endophytic bacteria isolated from sugarcane.</title>
        <authorList>
            <person name="Pitiwittayakul N."/>
        </authorList>
    </citation>
    <scope>NUCLEOTIDE SEQUENCE [LARGE SCALE GENOMIC DNA]</scope>
    <source>
        <strain evidence="3 4">KSS12</strain>
    </source>
</reference>
<name>A0ABT1VW21_9PROT</name>
<evidence type="ECO:0000313" key="4">
    <source>
        <dbReference type="Proteomes" id="UP001524547"/>
    </source>
</evidence>
<dbReference type="EMBL" id="JAMZEJ010000004">
    <property type="protein sequence ID" value="MCQ8240533.1"/>
    <property type="molecule type" value="Genomic_DNA"/>
</dbReference>
<evidence type="ECO:0000256" key="1">
    <source>
        <dbReference type="SAM" id="Phobius"/>
    </source>
</evidence>
<dbReference type="Proteomes" id="UP001524547">
    <property type="component" value="Unassembled WGS sequence"/>
</dbReference>
<keyword evidence="4" id="KW-1185">Reference proteome</keyword>
<evidence type="ECO:0000259" key="2">
    <source>
        <dbReference type="Pfam" id="PF18160"/>
    </source>
</evidence>
<dbReference type="NCBIfam" id="NF033631">
    <property type="entry name" value="SLATT_5"/>
    <property type="match status" value="1"/>
</dbReference>
<keyword evidence="1" id="KW-0472">Membrane</keyword>
<sequence>MTLEEAKADLLRRMKITAGSRFNAAERLESKDRTYTWLGVAATIAVITLTVIPLAIHQDDKTNAYIGIVAVVSSVVILASNLMQYSSSYALNAARHHQCALEINACARKLRLLVPFTFEQLQVISEEYDNLLARHGTNHQTVDFERYKREHSWEFEPTTKPAASVWRLLLLPQSTTEVVGTIIGFLLTAATLWVVSVYLK</sequence>